<sequence>MNVGHVVIVLFVVLLIGHTFGNTDDWNAKVEYFEKAELRCHGSDVGSTAVRLWILPSGEIIYATPGMTWSNGHISVKDDGFTLEIMRVDDEDFGLYFCILATGTNSSVVKKGLNIDGPYYGEDHWDAIKHSAIIGGASAAAALLILIFIWIACRYCQHKRLTVEKRGIENALENNKDAVTTPTSKLDDSIYYVADGMNESQKATVHVTKQEEITLDAFTDAGHYQSIDSLGRDAKPQFTDLATLDPADIHARYVNDVHGNQSASGSLSGSESGVMNFGFENNYEDAYANVVKEQHNAAAPAFDSDVVIETTGTNVPVMSTSIQSTCDLPTPKDHDSLE</sequence>
<evidence type="ECO:0000313" key="4">
    <source>
        <dbReference type="Proteomes" id="UP000828390"/>
    </source>
</evidence>
<dbReference type="EMBL" id="JAIWYP010000001">
    <property type="protein sequence ID" value="KAH3891011.1"/>
    <property type="molecule type" value="Genomic_DNA"/>
</dbReference>
<accession>A0A9D4NAY3</accession>
<keyword evidence="1" id="KW-1133">Transmembrane helix</keyword>
<protein>
    <recommendedName>
        <fullName evidence="5">Ig-like domain-containing protein</fullName>
    </recommendedName>
</protein>
<keyword evidence="1" id="KW-0812">Transmembrane</keyword>
<feature type="signal peptide" evidence="2">
    <location>
        <begin position="1"/>
        <end position="21"/>
    </location>
</feature>
<evidence type="ECO:0000313" key="3">
    <source>
        <dbReference type="EMBL" id="KAH3891011.1"/>
    </source>
</evidence>
<comment type="caution">
    <text evidence="3">The sequence shown here is derived from an EMBL/GenBank/DDBJ whole genome shotgun (WGS) entry which is preliminary data.</text>
</comment>
<dbReference type="Proteomes" id="UP000828390">
    <property type="component" value="Unassembled WGS sequence"/>
</dbReference>
<dbReference type="Gene3D" id="2.60.40.10">
    <property type="entry name" value="Immunoglobulins"/>
    <property type="match status" value="1"/>
</dbReference>
<dbReference type="InterPro" id="IPR036179">
    <property type="entry name" value="Ig-like_dom_sf"/>
</dbReference>
<evidence type="ECO:0000256" key="1">
    <source>
        <dbReference type="SAM" id="Phobius"/>
    </source>
</evidence>
<proteinExistence type="predicted"/>
<reference evidence="3" key="2">
    <citation type="submission" date="2020-11" db="EMBL/GenBank/DDBJ databases">
        <authorList>
            <person name="McCartney M.A."/>
            <person name="Auch B."/>
            <person name="Kono T."/>
            <person name="Mallez S."/>
            <person name="Becker A."/>
            <person name="Gohl D.M."/>
            <person name="Silverstein K.A.T."/>
            <person name="Koren S."/>
            <person name="Bechman K.B."/>
            <person name="Herman A."/>
            <person name="Abrahante J.E."/>
            <person name="Garbe J."/>
        </authorList>
    </citation>
    <scope>NUCLEOTIDE SEQUENCE</scope>
    <source>
        <strain evidence="3">Duluth1</strain>
        <tissue evidence="3">Whole animal</tissue>
    </source>
</reference>
<keyword evidence="1" id="KW-0472">Membrane</keyword>
<dbReference type="InterPro" id="IPR013783">
    <property type="entry name" value="Ig-like_fold"/>
</dbReference>
<keyword evidence="2" id="KW-0732">Signal</keyword>
<feature type="transmembrane region" description="Helical" evidence="1">
    <location>
        <begin position="132"/>
        <end position="153"/>
    </location>
</feature>
<dbReference type="SUPFAM" id="SSF48726">
    <property type="entry name" value="Immunoglobulin"/>
    <property type="match status" value="1"/>
</dbReference>
<keyword evidence="4" id="KW-1185">Reference proteome</keyword>
<organism evidence="3 4">
    <name type="scientific">Dreissena polymorpha</name>
    <name type="common">Zebra mussel</name>
    <name type="synonym">Mytilus polymorpha</name>
    <dbReference type="NCBI Taxonomy" id="45954"/>
    <lineage>
        <taxon>Eukaryota</taxon>
        <taxon>Metazoa</taxon>
        <taxon>Spiralia</taxon>
        <taxon>Lophotrochozoa</taxon>
        <taxon>Mollusca</taxon>
        <taxon>Bivalvia</taxon>
        <taxon>Autobranchia</taxon>
        <taxon>Heteroconchia</taxon>
        <taxon>Euheterodonta</taxon>
        <taxon>Imparidentia</taxon>
        <taxon>Neoheterodontei</taxon>
        <taxon>Myida</taxon>
        <taxon>Dreissenoidea</taxon>
        <taxon>Dreissenidae</taxon>
        <taxon>Dreissena</taxon>
    </lineage>
</organism>
<dbReference type="OrthoDB" id="6284188at2759"/>
<name>A0A9D4NAY3_DREPO</name>
<gene>
    <name evidence="3" type="ORF">DPMN_015102</name>
</gene>
<dbReference type="AlphaFoldDB" id="A0A9D4NAY3"/>
<evidence type="ECO:0008006" key="5">
    <source>
        <dbReference type="Google" id="ProtNLM"/>
    </source>
</evidence>
<reference evidence="3" key="1">
    <citation type="journal article" date="2019" name="bioRxiv">
        <title>The Genome of the Zebra Mussel, Dreissena polymorpha: A Resource for Invasive Species Research.</title>
        <authorList>
            <person name="McCartney M.A."/>
            <person name="Auch B."/>
            <person name="Kono T."/>
            <person name="Mallez S."/>
            <person name="Zhang Y."/>
            <person name="Obille A."/>
            <person name="Becker A."/>
            <person name="Abrahante J.E."/>
            <person name="Garbe J."/>
            <person name="Badalamenti J.P."/>
            <person name="Herman A."/>
            <person name="Mangelson H."/>
            <person name="Liachko I."/>
            <person name="Sullivan S."/>
            <person name="Sone E.D."/>
            <person name="Koren S."/>
            <person name="Silverstein K.A.T."/>
            <person name="Beckman K.B."/>
            <person name="Gohl D.M."/>
        </authorList>
    </citation>
    <scope>NUCLEOTIDE SEQUENCE</scope>
    <source>
        <strain evidence="3">Duluth1</strain>
        <tissue evidence="3">Whole animal</tissue>
    </source>
</reference>
<evidence type="ECO:0000256" key="2">
    <source>
        <dbReference type="SAM" id="SignalP"/>
    </source>
</evidence>
<feature type="chain" id="PRO_5038452648" description="Ig-like domain-containing protein" evidence="2">
    <location>
        <begin position="22"/>
        <end position="338"/>
    </location>
</feature>